<evidence type="ECO:0000256" key="1">
    <source>
        <dbReference type="SAM" id="Phobius"/>
    </source>
</evidence>
<sequence length="213" mass="23904">MNAMWPRRAAVREMTIQQALEWAFAVEHARIDFDETGAHEFDRPGVDTIWILQRHRELGCRVDGGGTSEPHPDAQIIAAAVEALPIGVGGRRMALLVAECARARRVPDWREDEKLGVLPCGWDMTDDGEWLAGTRKLDAVTFRDAKSRTKTYRPVICPISYTGTAAVLANRRREYLAWYGALLHLLSTLSWCSAFTAIRLVDGLPELSPWNAY</sequence>
<name>A0A3D9XT63_PARVE</name>
<dbReference type="EMBL" id="QTUJ01000001">
    <property type="protein sequence ID" value="REF72303.1"/>
    <property type="molecule type" value="Genomic_DNA"/>
</dbReference>
<dbReference type="RefSeq" id="WP_116220808.1">
    <property type="nucleotide sequence ID" value="NZ_CP038196.1"/>
</dbReference>
<comment type="caution">
    <text evidence="2">The sequence shown here is derived from an EMBL/GenBank/DDBJ whole genome shotgun (WGS) entry which is preliminary data.</text>
</comment>
<dbReference type="AlphaFoldDB" id="A0A3D9XT63"/>
<feature type="transmembrane region" description="Helical" evidence="1">
    <location>
        <begin position="176"/>
        <end position="201"/>
    </location>
</feature>
<protein>
    <submittedName>
        <fullName evidence="2">Uncharacterized protein</fullName>
    </submittedName>
</protein>
<accession>A0A3D9XT63</accession>
<gene>
    <name evidence="2" type="ORF">BDD41_0772</name>
</gene>
<dbReference type="Proteomes" id="UP000256941">
    <property type="component" value="Unassembled WGS sequence"/>
</dbReference>
<evidence type="ECO:0000313" key="3">
    <source>
        <dbReference type="Proteomes" id="UP000256941"/>
    </source>
</evidence>
<reference evidence="2 3" key="1">
    <citation type="submission" date="2018-08" db="EMBL/GenBank/DDBJ databases">
        <title>Genomic Encyclopedia of Archaeal and Bacterial Type Strains, Phase II (KMG-II): from individual species to whole genera.</title>
        <authorList>
            <person name="Goeker M."/>
        </authorList>
    </citation>
    <scope>NUCLEOTIDE SEQUENCE [LARGE SCALE GENOMIC DNA]</scope>
    <source>
        <strain evidence="2 3">DSM 17099</strain>
    </source>
</reference>
<keyword evidence="1" id="KW-0812">Transmembrane</keyword>
<keyword evidence="1" id="KW-1133">Transmembrane helix</keyword>
<organism evidence="2 3">
    <name type="scientific">Paracoccus versutus</name>
    <name type="common">Thiobacillus versutus</name>
    <dbReference type="NCBI Taxonomy" id="34007"/>
    <lineage>
        <taxon>Bacteria</taxon>
        <taxon>Pseudomonadati</taxon>
        <taxon>Pseudomonadota</taxon>
        <taxon>Alphaproteobacteria</taxon>
        <taxon>Rhodobacterales</taxon>
        <taxon>Paracoccaceae</taxon>
        <taxon>Paracoccus</taxon>
    </lineage>
</organism>
<keyword evidence="1" id="KW-0472">Membrane</keyword>
<evidence type="ECO:0000313" key="2">
    <source>
        <dbReference type="EMBL" id="REF72303.1"/>
    </source>
</evidence>
<proteinExistence type="predicted"/>